<evidence type="ECO:0000256" key="1">
    <source>
        <dbReference type="SAM" id="MobiDB-lite"/>
    </source>
</evidence>
<name>A0AAW1S1F2_9CHLO</name>
<dbReference type="Proteomes" id="UP001445335">
    <property type="component" value="Unassembled WGS sequence"/>
</dbReference>
<dbReference type="Pfam" id="PF02622">
    <property type="entry name" value="DUF179"/>
    <property type="match status" value="1"/>
</dbReference>
<feature type="region of interest" description="Disordered" evidence="1">
    <location>
        <begin position="337"/>
        <end position="372"/>
    </location>
</feature>
<protein>
    <submittedName>
        <fullName evidence="2">Uncharacterized protein</fullName>
    </submittedName>
</protein>
<dbReference type="SUPFAM" id="SSF143456">
    <property type="entry name" value="VC0467-like"/>
    <property type="match status" value="2"/>
</dbReference>
<proteinExistence type="predicted"/>
<dbReference type="AlphaFoldDB" id="A0AAW1S1F2"/>
<feature type="region of interest" description="Disordered" evidence="1">
    <location>
        <begin position="269"/>
        <end position="296"/>
    </location>
</feature>
<dbReference type="Gene3D" id="3.40.1740.10">
    <property type="entry name" value="VC0467-like"/>
    <property type="match status" value="2"/>
</dbReference>
<comment type="caution">
    <text evidence="2">The sequence shown here is derived from an EMBL/GenBank/DDBJ whole genome shotgun (WGS) entry which is preliminary data.</text>
</comment>
<gene>
    <name evidence="2" type="ORF">WJX81_001416</name>
</gene>
<reference evidence="2 3" key="1">
    <citation type="journal article" date="2024" name="Nat. Commun.">
        <title>Phylogenomics reveals the evolutionary origins of lichenization in chlorophyte algae.</title>
        <authorList>
            <person name="Puginier C."/>
            <person name="Libourel C."/>
            <person name="Otte J."/>
            <person name="Skaloud P."/>
            <person name="Haon M."/>
            <person name="Grisel S."/>
            <person name="Petersen M."/>
            <person name="Berrin J.G."/>
            <person name="Delaux P.M."/>
            <person name="Dal Grande F."/>
            <person name="Keller J."/>
        </authorList>
    </citation>
    <scope>NUCLEOTIDE SEQUENCE [LARGE SCALE GENOMIC DNA]</scope>
    <source>
        <strain evidence="2 3">SAG 245.80</strain>
    </source>
</reference>
<evidence type="ECO:0000313" key="2">
    <source>
        <dbReference type="EMBL" id="KAK9839784.1"/>
    </source>
</evidence>
<dbReference type="EMBL" id="JALJOU010000014">
    <property type="protein sequence ID" value="KAK9839784.1"/>
    <property type="molecule type" value="Genomic_DNA"/>
</dbReference>
<organism evidence="2 3">
    <name type="scientific">Elliptochloris bilobata</name>
    <dbReference type="NCBI Taxonomy" id="381761"/>
    <lineage>
        <taxon>Eukaryota</taxon>
        <taxon>Viridiplantae</taxon>
        <taxon>Chlorophyta</taxon>
        <taxon>core chlorophytes</taxon>
        <taxon>Trebouxiophyceae</taxon>
        <taxon>Trebouxiophyceae incertae sedis</taxon>
        <taxon>Elliptochloris clade</taxon>
        <taxon>Elliptochloris</taxon>
    </lineage>
</organism>
<dbReference type="PANTHER" id="PTHR31984:SF17">
    <property type="entry name" value="TRANSCRIPTIONAL REGULATOR"/>
    <property type="match status" value="1"/>
</dbReference>
<keyword evidence="3" id="KW-1185">Reference proteome</keyword>
<feature type="compositionally biased region" description="Basic residues" evidence="1">
    <location>
        <begin position="344"/>
        <end position="356"/>
    </location>
</feature>
<evidence type="ECO:0000313" key="3">
    <source>
        <dbReference type="Proteomes" id="UP001445335"/>
    </source>
</evidence>
<sequence length="491" mass="52726">MGAQELGVLGRTVYRHLLRSAHLFDRQPVLKALIGPDFKKLPESLEAVVNAFLGGASLYVPAPLLPRSVAEAVRVAFRFPPEGHNLDDGLLGLRYLKTLAAIGAKHDLAGPPAKGGKLQGAPDVEQAALAGCSERAEPAEAPEAGVVLVAHPMQTGDFARSVILLCSYGPAAGAAGVILNLPPLCQAEGLRRFRKSRQRMEAQAATEQRTDITRQIEVALERLTDIVERTCAAVNEAESSGEEEDWQQDEPQEFADDSDFRVKVHAPASASQVLAVRPHGETDGDSDESEEEDEREAMLSAFAAAMDVNPEWVRSMLDNASEPADPRERRRLEALRASIGPSGARRRGLRLRRRRRAPGDTEPLEALGSSPVYLGGPGSGLQVLHQEPDLGGVQVLPPWEDGPGVYYGGLHQAARAVGLGALEQERVRLFEGEATWMPGQLEDELATGAWVALRLPRAMLNQLAHSGTLLGDCESQLAGGLGGDQYAFTVT</sequence>
<dbReference type="PANTHER" id="PTHR31984">
    <property type="entry name" value="TRANSPORTER, PUTATIVE (DUF179)-RELATED"/>
    <property type="match status" value="1"/>
</dbReference>
<feature type="compositionally biased region" description="Acidic residues" evidence="1">
    <location>
        <begin position="283"/>
        <end position="295"/>
    </location>
</feature>
<dbReference type="InterPro" id="IPR003774">
    <property type="entry name" value="AlgH-like"/>
</dbReference>
<accession>A0AAW1S1F2</accession>